<dbReference type="InterPro" id="IPR006336">
    <property type="entry name" value="GCS2"/>
</dbReference>
<dbReference type="Gene3D" id="3.30.590.20">
    <property type="match status" value="1"/>
</dbReference>
<comment type="function">
    <text evidence="5">ATP-dependent carboxylate-amine ligase which exhibits weak glutamate--cysteine ligase activity.</text>
</comment>
<dbReference type="Pfam" id="PF04107">
    <property type="entry name" value="GCS2"/>
    <property type="match status" value="1"/>
</dbReference>
<keyword evidence="2 5" id="KW-0547">Nucleotide-binding</keyword>
<dbReference type="InterPro" id="IPR014746">
    <property type="entry name" value="Gln_synth/guanido_kin_cat_dom"/>
</dbReference>
<gene>
    <name evidence="7" type="ORF">SAMN05660976_04561</name>
</gene>
<keyword evidence="1 5" id="KW-0436">Ligase</keyword>
<dbReference type="NCBIfam" id="NF010041">
    <property type="entry name" value="PRK13517.1-1"/>
    <property type="match status" value="1"/>
</dbReference>
<dbReference type="GO" id="GO:0042398">
    <property type="term" value="P:modified amino acid biosynthetic process"/>
    <property type="evidence" value="ECO:0007669"/>
    <property type="project" value="InterPro"/>
</dbReference>
<comment type="similarity">
    <text evidence="5">Belongs to the glutamate--cysteine ligase type 2 family. YbdK subfamily.</text>
</comment>
<keyword evidence="3 5" id="KW-0067">ATP-binding</keyword>
<dbReference type="NCBIfam" id="TIGR02050">
    <property type="entry name" value="gshA_cyan_rel"/>
    <property type="match status" value="1"/>
</dbReference>
<evidence type="ECO:0000256" key="6">
    <source>
        <dbReference type="SAM" id="MobiDB-lite"/>
    </source>
</evidence>
<feature type="region of interest" description="Disordered" evidence="6">
    <location>
        <begin position="366"/>
        <end position="386"/>
    </location>
</feature>
<sequence>MPGSMGAIRVGVEEEFHIVDAATRRLAPRSDLLLETLPRGRFTHELQRSMLESNSDPWLTLDELARDLCNLRGTAVRQAEALGLGIMAAGTPQLVDKDELKVYPVPRYEQMLTDFQLLTREQLICGTHVHAEVADRDLAVAVAHRLGPWLPPLLALSSSSPFWDGSDTGYASYRTLVWQRWPTAGPMARFRSAAEYEEMIKGLIRSGVIADPGMIYFDIRPSSHAPTVELRICDSCPRVEDIVLIAGLYRALVARELEAVRADPDREVHLAAVRAATWQAARSGLEGELVDPVEGVPRPAPAVIRRLLDDLRPHLEASGDWELIRALTAEALARGSSAHRQRLAFARRGRLSDVVDVLLEETRSARWDRPAGGPTLHSPSPCPRAA</sequence>
<dbReference type="InterPro" id="IPR050141">
    <property type="entry name" value="GCL_type2/YbdK_subfam"/>
</dbReference>
<organism evidence="7 8">
    <name type="scientific">Nonomuraea pusilla</name>
    <dbReference type="NCBI Taxonomy" id="46177"/>
    <lineage>
        <taxon>Bacteria</taxon>
        <taxon>Bacillati</taxon>
        <taxon>Actinomycetota</taxon>
        <taxon>Actinomycetes</taxon>
        <taxon>Streptosporangiales</taxon>
        <taxon>Streptosporangiaceae</taxon>
        <taxon>Nonomuraea</taxon>
    </lineage>
</organism>
<name>A0A1H7WS74_9ACTN</name>
<dbReference type="PANTHER" id="PTHR36510">
    <property type="entry name" value="GLUTAMATE--CYSTEINE LIGASE 2-RELATED"/>
    <property type="match status" value="1"/>
</dbReference>
<keyword evidence="8" id="KW-1185">Reference proteome</keyword>
<evidence type="ECO:0000313" key="8">
    <source>
        <dbReference type="Proteomes" id="UP000198953"/>
    </source>
</evidence>
<dbReference type="HAMAP" id="MF_01609">
    <property type="entry name" value="Glu_cys_ligase_2"/>
    <property type="match status" value="1"/>
</dbReference>
<evidence type="ECO:0000256" key="1">
    <source>
        <dbReference type="ARBA" id="ARBA00022598"/>
    </source>
</evidence>
<comment type="catalytic activity">
    <reaction evidence="4 5">
        <text>L-cysteine + L-glutamate + ATP = gamma-L-glutamyl-L-cysteine + ADP + phosphate + H(+)</text>
        <dbReference type="Rhea" id="RHEA:13285"/>
        <dbReference type="ChEBI" id="CHEBI:15378"/>
        <dbReference type="ChEBI" id="CHEBI:29985"/>
        <dbReference type="ChEBI" id="CHEBI:30616"/>
        <dbReference type="ChEBI" id="CHEBI:35235"/>
        <dbReference type="ChEBI" id="CHEBI:43474"/>
        <dbReference type="ChEBI" id="CHEBI:58173"/>
        <dbReference type="ChEBI" id="CHEBI:456216"/>
        <dbReference type="EC" id="6.3.2.2"/>
    </reaction>
</comment>
<evidence type="ECO:0000256" key="2">
    <source>
        <dbReference type="ARBA" id="ARBA00022741"/>
    </source>
</evidence>
<dbReference type="GO" id="GO:0005524">
    <property type="term" value="F:ATP binding"/>
    <property type="evidence" value="ECO:0007669"/>
    <property type="project" value="UniProtKB-KW"/>
</dbReference>
<dbReference type="EMBL" id="FOBF01000011">
    <property type="protein sequence ID" value="SEM24281.1"/>
    <property type="molecule type" value="Genomic_DNA"/>
</dbReference>
<evidence type="ECO:0000256" key="5">
    <source>
        <dbReference type="HAMAP-Rule" id="MF_01609"/>
    </source>
</evidence>
<dbReference type="Proteomes" id="UP000198953">
    <property type="component" value="Unassembled WGS sequence"/>
</dbReference>
<evidence type="ECO:0000256" key="3">
    <source>
        <dbReference type="ARBA" id="ARBA00022840"/>
    </source>
</evidence>
<protein>
    <recommendedName>
        <fullName evidence="5">Putative glutamate--cysteine ligase 2</fullName>
        <ecNumber evidence="5">6.3.2.2</ecNumber>
    </recommendedName>
    <alternativeName>
        <fullName evidence="5">Gamma-glutamylcysteine synthetase 2</fullName>
        <shortName evidence="5">GCS 2</shortName>
        <shortName evidence="5">Gamma-GCS 2</shortName>
    </alternativeName>
</protein>
<dbReference type="SUPFAM" id="SSF55931">
    <property type="entry name" value="Glutamine synthetase/guanido kinase"/>
    <property type="match status" value="1"/>
</dbReference>
<evidence type="ECO:0000313" key="7">
    <source>
        <dbReference type="EMBL" id="SEM24281.1"/>
    </source>
</evidence>
<accession>A0A1H7WS74</accession>
<dbReference type="InterPro" id="IPR011793">
    <property type="entry name" value="YbdK"/>
</dbReference>
<reference evidence="7 8" key="1">
    <citation type="submission" date="2016-10" db="EMBL/GenBank/DDBJ databases">
        <authorList>
            <person name="de Groot N.N."/>
        </authorList>
    </citation>
    <scope>NUCLEOTIDE SEQUENCE [LARGE SCALE GENOMIC DNA]</scope>
    <source>
        <strain evidence="7 8">DSM 43357</strain>
    </source>
</reference>
<dbReference type="STRING" id="46177.SAMN05660976_04561"/>
<dbReference type="PANTHER" id="PTHR36510:SF1">
    <property type="entry name" value="GLUTAMATE--CYSTEINE LIGASE 2-RELATED"/>
    <property type="match status" value="1"/>
</dbReference>
<dbReference type="GO" id="GO:0004357">
    <property type="term" value="F:glutamate-cysteine ligase activity"/>
    <property type="evidence" value="ECO:0007669"/>
    <property type="project" value="UniProtKB-EC"/>
</dbReference>
<dbReference type="AlphaFoldDB" id="A0A1H7WS74"/>
<proteinExistence type="inferred from homology"/>
<evidence type="ECO:0000256" key="4">
    <source>
        <dbReference type="ARBA" id="ARBA00048819"/>
    </source>
</evidence>
<dbReference type="EC" id="6.3.2.2" evidence="5"/>